<feature type="domain" description="Cupin type-2" evidence="2">
    <location>
        <begin position="61"/>
        <end position="109"/>
    </location>
</feature>
<dbReference type="InterPro" id="IPR011051">
    <property type="entry name" value="RmlC_Cupin_sf"/>
</dbReference>
<accession>A0A101MC87</accession>
<dbReference type="Pfam" id="PF07883">
    <property type="entry name" value="Cupin_2"/>
    <property type="match status" value="1"/>
</dbReference>
<dbReference type="EMBL" id="LLXE01000335">
    <property type="protein sequence ID" value="KUM57775.1"/>
    <property type="molecule type" value="Genomic_DNA"/>
</dbReference>
<dbReference type="InterPro" id="IPR014710">
    <property type="entry name" value="RmlC-like_jellyroll"/>
</dbReference>
<dbReference type="STRING" id="48697.A0A101MC87"/>
<dbReference type="Gene3D" id="2.60.120.10">
    <property type="entry name" value="Jelly Rolls"/>
    <property type="match status" value="2"/>
</dbReference>
<dbReference type="PANTHER" id="PTHR36440:SF1">
    <property type="entry name" value="PUTATIVE (AFU_ORTHOLOGUE AFUA_8G07350)-RELATED"/>
    <property type="match status" value="1"/>
</dbReference>
<evidence type="ECO:0000256" key="1">
    <source>
        <dbReference type="SAM" id="Phobius"/>
    </source>
</evidence>
<gene>
    <name evidence="3" type="ORF">ACN42_g9393</name>
</gene>
<keyword evidence="4" id="KW-1185">Reference proteome</keyword>
<evidence type="ECO:0000259" key="2">
    <source>
        <dbReference type="Pfam" id="PF07883"/>
    </source>
</evidence>
<name>A0A101MC87_PENFR</name>
<evidence type="ECO:0000313" key="4">
    <source>
        <dbReference type="Proteomes" id="UP000055045"/>
    </source>
</evidence>
<dbReference type="Proteomes" id="UP000055045">
    <property type="component" value="Unassembled WGS sequence"/>
</dbReference>
<reference evidence="3 4" key="1">
    <citation type="submission" date="2015-10" db="EMBL/GenBank/DDBJ databases">
        <title>Genome sequencing of Penicillium freii.</title>
        <authorList>
            <person name="Nguyen H.D."/>
            <person name="Visagie C.M."/>
            <person name="Seifert K.A."/>
        </authorList>
    </citation>
    <scope>NUCLEOTIDE SEQUENCE [LARGE SCALE GENOMIC DNA]</scope>
    <source>
        <strain evidence="3 4">DAOM 242723</strain>
    </source>
</reference>
<protein>
    <recommendedName>
        <fullName evidence="2">Cupin type-2 domain-containing protein</fullName>
    </recommendedName>
</protein>
<dbReference type="CDD" id="cd02215">
    <property type="entry name" value="cupin_QDO_N_C"/>
    <property type="match status" value="1"/>
</dbReference>
<dbReference type="InterPro" id="IPR013096">
    <property type="entry name" value="Cupin_2"/>
</dbReference>
<dbReference type="InterPro" id="IPR053146">
    <property type="entry name" value="QDO-like"/>
</dbReference>
<comment type="caution">
    <text evidence="3">The sequence shown here is derived from an EMBL/GenBank/DDBJ whole genome shotgun (WGS) entry which is preliminary data.</text>
</comment>
<evidence type="ECO:0000313" key="3">
    <source>
        <dbReference type="EMBL" id="KUM57775.1"/>
    </source>
</evidence>
<sequence length="364" mass="40410">MSVPVHSIPPEGRTSYIIDQLEGERISIPGSKGAFRILASSKQTNGGIAVFSSGAVLSDAPGFHWHEEAHDVFLVTKGFLKLWNGDKCRIMGPGDFAYVPPRVIHAPVLLGPHTETMGLVAPGDWIDFFRYVGETYEGIVVPENDNRNLGAMLGKKMIVAKDHFDVHFKRDYQPPGVEDWLDTENTLLAPGEPYFLRANTGPRWLLGGVMSRPFILSSQCSGKFSIASIESSKIYKSTPLGRWLSFPTVDHCFCVQEGLLRVKLRSSGDSWSEIREGQTLVIAAGDAFVLDFASRYVRVWSFTNGRGIEQVVQNAGTQTFGYVLPDSPVSWEEEKLSNMVSKRYIHGIAFIFVYPSSLIYSLIL</sequence>
<keyword evidence="1" id="KW-0472">Membrane</keyword>
<proteinExistence type="predicted"/>
<keyword evidence="1" id="KW-0812">Transmembrane</keyword>
<dbReference type="AlphaFoldDB" id="A0A101MC87"/>
<dbReference type="SUPFAM" id="SSF51182">
    <property type="entry name" value="RmlC-like cupins"/>
    <property type="match status" value="1"/>
</dbReference>
<feature type="transmembrane region" description="Helical" evidence="1">
    <location>
        <begin position="344"/>
        <end position="363"/>
    </location>
</feature>
<organism evidence="3 4">
    <name type="scientific">Penicillium freii</name>
    <dbReference type="NCBI Taxonomy" id="48697"/>
    <lineage>
        <taxon>Eukaryota</taxon>
        <taxon>Fungi</taxon>
        <taxon>Dikarya</taxon>
        <taxon>Ascomycota</taxon>
        <taxon>Pezizomycotina</taxon>
        <taxon>Eurotiomycetes</taxon>
        <taxon>Eurotiomycetidae</taxon>
        <taxon>Eurotiales</taxon>
        <taxon>Aspergillaceae</taxon>
        <taxon>Penicillium</taxon>
    </lineage>
</organism>
<keyword evidence="1" id="KW-1133">Transmembrane helix</keyword>
<dbReference type="PANTHER" id="PTHR36440">
    <property type="entry name" value="PUTATIVE (AFU_ORTHOLOGUE AFUA_8G07350)-RELATED"/>
    <property type="match status" value="1"/>
</dbReference>